<reference evidence="2" key="1">
    <citation type="submission" date="2020-02" db="EMBL/GenBank/DDBJ databases">
        <authorList>
            <person name="Meier V. D."/>
        </authorList>
    </citation>
    <scope>NUCLEOTIDE SEQUENCE</scope>
    <source>
        <strain evidence="2">AVDCRST_MAG15</strain>
    </source>
</reference>
<feature type="non-terminal residue" evidence="2">
    <location>
        <position position="495"/>
    </location>
</feature>
<feature type="compositionally biased region" description="Basic residues" evidence="1">
    <location>
        <begin position="379"/>
        <end position="388"/>
    </location>
</feature>
<feature type="compositionally biased region" description="Basic residues" evidence="1">
    <location>
        <begin position="153"/>
        <end position="168"/>
    </location>
</feature>
<proteinExistence type="predicted"/>
<feature type="compositionally biased region" description="Basic residues" evidence="1">
    <location>
        <begin position="226"/>
        <end position="244"/>
    </location>
</feature>
<feature type="compositionally biased region" description="Basic and acidic residues" evidence="1">
    <location>
        <begin position="186"/>
        <end position="196"/>
    </location>
</feature>
<feature type="compositionally biased region" description="Basic residues" evidence="1">
    <location>
        <begin position="288"/>
        <end position="301"/>
    </location>
</feature>
<feature type="compositionally biased region" description="Pro residues" evidence="1">
    <location>
        <begin position="442"/>
        <end position="456"/>
    </location>
</feature>
<sequence length="495" mass="56066">GDAFQLRRNVGTRHGAGPRRRRPARPDVPGPDHVRGAPPALPRLRRLAEGREPVPPAPQAAGGRGGFPPHRDHLQRLWPGRGRRAADPLRHHPAHHLGPRMVAPQPRDRAARPRHQRLPPRHLPPAGDRPRRPPAPGDDRPQRGLPAPDDRRRSSRRRLHPHRRHRPRPDRGRRVLRPRGQRPHPLGRELHAREPGNDAPDVPGAVRPEPRPPRLELPDGAPPQPRRLRAARRGLRPRRRRPHPRPLQLGLLRAQLPRRQDGRGAGRGPRPPRRGGPRRNADDAGLQAHRRALPPRGRRLPRPAELQPRQRSGRPRHLRRLPRGRHHAGQCPGHRHLRRQGHLLLHARHRPLLHGRGADPPERPHLALQRARGATLRPRQPRRPRRQGGPRLGRLRDAGRPHGFAPGAFDVPRQAPLQARQLHRPTDACAFHGAHLHQVRARPPPRGPAPLRPRLPPGGHDHPRRPHPRRPQEGKPRRELVPGGRDQGHLGARGM</sequence>
<feature type="region of interest" description="Disordered" evidence="1">
    <location>
        <begin position="370"/>
        <end position="412"/>
    </location>
</feature>
<feature type="region of interest" description="Disordered" evidence="1">
    <location>
        <begin position="436"/>
        <end position="495"/>
    </location>
</feature>
<name>A0A6J4P731_9RHOB</name>
<evidence type="ECO:0000256" key="1">
    <source>
        <dbReference type="SAM" id="MobiDB-lite"/>
    </source>
</evidence>
<feature type="compositionally biased region" description="Basic and acidic residues" evidence="1">
    <location>
        <begin position="470"/>
        <end position="480"/>
    </location>
</feature>
<feature type="compositionally biased region" description="Basic residues" evidence="1">
    <location>
        <begin position="311"/>
        <end position="336"/>
    </location>
</feature>
<feature type="non-terminal residue" evidence="2">
    <location>
        <position position="1"/>
    </location>
</feature>
<evidence type="ECO:0000313" key="2">
    <source>
        <dbReference type="EMBL" id="CAA9407651.1"/>
    </source>
</evidence>
<organism evidence="2">
    <name type="scientific">uncultured Rubellimicrobium sp</name>
    <dbReference type="NCBI Taxonomy" id="543078"/>
    <lineage>
        <taxon>Bacteria</taxon>
        <taxon>Pseudomonadati</taxon>
        <taxon>Pseudomonadota</taxon>
        <taxon>Alphaproteobacteria</taxon>
        <taxon>Rhodobacterales</taxon>
        <taxon>Roseobacteraceae</taxon>
        <taxon>Rubellimicrobium</taxon>
        <taxon>environmental samples</taxon>
    </lineage>
</organism>
<feature type="compositionally biased region" description="Basic and acidic residues" evidence="1">
    <location>
        <begin position="137"/>
        <end position="152"/>
    </location>
</feature>
<feature type="region of interest" description="Disordered" evidence="1">
    <location>
        <begin position="1"/>
        <end position="336"/>
    </location>
</feature>
<accession>A0A6J4P731</accession>
<dbReference type="EMBL" id="CADCUU010000197">
    <property type="protein sequence ID" value="CAA9407651.1"/>
    <property type="molecule type" value="Genomic_DNA"/>
</dbReference>
<protein>
    <submittedName>
        <fullName evidence="2">Protein containing domains DUF404, DUF407</fullName>
    </submittedName>
</protein>
<dbReference type="AlphaFoldDB" id="A0A6J4P731"/>
<feature type="compositionally biased region" description="Basic and acidic residues" evidence="1">
    <location>
        <begin position="208"/>
        <end position="217"/>
    </location>
</feature>
<gene>
    <name evidence="2" type="ORF">AVDCRST_MAG15-1389</name>
</gene>